<comment type="caution">
    <text evidence="1">The sequence shown here is derived from an EMBL/GenBank/DDBJ whole genome shotgun (WGS) entry which is preliminary data.</text>
</comment>
<protein>
    <submittedName>
        <fullName evidence="1">Uncharacterized protein</fullName>
    </submittedName>
</protein>
<reference evidence="1" key="1">
    <citation type="journal article" date="2015" name="Nature">
        <title>Complex archaea that bridge the gap between prokaryotes and eukaryotes.</title>
        <authorList>
            <person name="Spang A."/>
            <person name="Saw J.H."/>
            <person name="Jorgensen S.L."/>
            <person name="Zaremba-Niedzwiedzka K."/>
            <person name="Martijn J."/>
            <person name="Lind A.E."/>
            <person name="van Eijk R."/>
            <person name="Schleper C."/>
            <person name="Guy L."/>
            <person name="Ettema T.J."/>
        </authorList>
    </citation>
    <scope>NUCLEOTIDE SEQUENCE</scope>
</reference>
<sequence>MADRKCVGCETTEDHVHMFKVEIY</sequence>
<evidence type="ECO:0000313" key="1">
    <source>
        <dbReference type="EMBL" id="KKK61288.1"/>
    </source>
</evidence>
<proteinExistence type="predicted"/>
<dbReference type="EMBL" id="LAZR01062550">
    <property type="protein sequence ID" value="KKK61288.1"/>
    <property type="molecule type" value="Genomic_DNA"/>
</dbReference>
<dbReference type="AlphaFoldDB" id="A0A0F8WX94"/>
<gene>
    <name evidence="1" type="ORF">LCGC14_3015790</name>
</gene>
<feature type="non-terminal residue" evidence="1">
    <location>
        <position position="24"/>
    </location>
</feature>
<name>A0A0F8WX94_9ZZZZ</name>
<accession>A0A0F8WX94</accession>
<organism evidence="1">
    <name type="scientific">marine sediment metagenome</name>
    <dbReference type="NCBI Taxonomy" id="412755"/>
    <lineage>
        <taxon>unclassified sequences</taxon>
        <taxon>metagenomes</taxon>
        <taxon>ecological metagenomes</taxon>
    </lineage>
</organism>